<comment type="caution">
    <text evidence="3">The sequence shown here is derived from an EMBL/GenBank/DDBJ whole genome shotgun (WGS) entry which is preliminary data.</text>
</comment>
<dbReference type="InterPro" id="IPR012349">
    <property type="entry name" value="Split_barrel_FMN-bd"/>
</dbReference>
<dbReference type="InterPro" id="IPR052174">
    <property type="entry name" value="Flavoredoxin"/>
</dbReference>
<reference evidence="3 4" key="1">
    <citation type="submission" date="2018-07" db="EMBL/GenBank/DDBJ databases">
        <title>GABA Modulating Bacteria of the Human Gut Microbiota.</title>
        <authorList>
            <person name="Strandwitz P."/>
            <person name="Kim K.H."/>
            <person name="Terekhova D."/>
            <person name="Liu J.K."/>
            <person name="Sharma A."/>
            <person name="Levering J."/>
            <person name="Mcdonald D."/>
            <person name="Dietrich D."/>
            <person name="Ramadhar T.R."/>
            <person name="Lekbua A."/>
            <person name="Mroue N."/>
            <person name="Liston C."/>
            <person name="Stewart E.J."/>
            <person name="Dubin M.J."/>
            <person name="Zengler K."/>
            <person name="Knight R."/>
            <person name="Gilbert J.A."/>
            <person name="Clardy J."/>
            <person name="Lewis K."/>
        </authorList>
    </citation>
    <scope>NUCLEOTIDE SEQUENCE [LARGE SCALE GENOMIC DNA]</scope>
    <source>
        <strain evidence="3 4">KLE1738</strain>
    </source>
</reference>
<dbReference type="PANTHER" id="PTHR43567">
    <property type="entry name" value="FLAVOREDOXIN-RELATED-RELATED"/>
    <property type="match status" value="1"/>
</dbReference>
<dbReference type="InterPro" id="IPR002563">
    <property type="entry name" value="Flavin_Rdtase-like_dom"/>
</dbReference>
<dbReference type="Gene3D" id="2.30.110.10">
    <property type="entry name" value="Electron Transport, Fmn-binding Protein, Chain A"/>
    <property type="match status" value="1"/>
</dbReference>
<name>A0A3E2B523_9FIRM</name>
<dbReference type="RefSeq" id="WP_021919441.1">
    <property type="nucleotide sequence ID" value="NZ_CAKXKJ010000001.1"/>
</dbReference>
<dbReference type="GeneID" id="97994875"/>
<dbReference type="SUPFAM" id="SSF50475">
    <property type="entry name" value="FMN-binding split barrel"/>
    <property type="match status" value="1"/>
</dbReference>
<dbReference type="AlphaFoldDB" id="A0A3E2B523"/>
<protein>
    <submittedName>
        <fullName evidence="3">Flavin reductase family protein</fullName>
    </submittedName>
</protein>
<dbReference type="Pfam" id="PF01613">
    <property type="entry name" value="Flavin_Reduct"/>
    <property type="match status" value="1"/>
</dbReference>
<dbReference type="GO" id="GO:0010181">
    <property type="term" value="F:FMN binding"/>
    <property type="evidence" value="ECO:0007669"/>
    <property type="project" value="InterPro"/>
</dbReference>
<evidence type="ECO:0000259" key="2">
    <source>
        <dbReference type="Pfam" id="PF01613"/>
    </source>
</evidence>
<evidence type="ECO:0000313" key="4">
    <source>
        <dbReference type="Proteomes" id="UP000260649"/>
    </source>
</evidence>
<comment type="similarity">
    <text evidence="1">Belongs to the flavoredoxin family.</text>
</comment>
<evidence type="ECO:0000256" key="1">
    <source>
        <dbReference type="ARBA" id="ARBA00038054"/>
    </source>
</evidence>
<gene>
    <name evidence="3" type="ORF">DV520_03845</name>
</gene>
<keyword evidence="4" id="KW-1185">Reference proteome</keyword>
<accession>A0A3E2B523</accession>
<sequence>MFQSIDPKQLQENVFSLIGDQWTLITAGTPDHCNTMTASWGGLGVLWRKPVATIYVRPQRYTYTFLEENPYFTLSFFGPQWKKQLAYCGAVSGREEDKFAACGFHVGAAGQAPYIQEADLVLVCKKRYWNDLNPAHMDEEALSNYQAKDYHRVYIGEITQVLVRQKQIP</sequence>
<organism evidence="3 4">
    <name type="scientific">Evtepia gabavorous</name>
    <dbReference type="NCBI Taxonomy" id="2211183"/>
    <lineage>
        <taxon>Bacteria</taxon>
        <taxon>Bacillati</taxon>
        <taxon>Bacillota</taxon>
        <taxon>Clostridia</taxon>
        <taxon>Eubacteriales</taxon>
        <taxon>Evtepia</taxon>
    </lineage>
</organism>
<dbReference type="OrthoDB" id="9791490at2"/>
<dbReference type="PANTHER" id="PTHR43567:SF5">
    <property type="entry name" value="HYPOTHETICAL CYTOSOLIC PROTEIN"/>
    <property type="match status" value="1"/>
</dbReference>
<feature type="domain" description="Flavin reductase like" evidence="2">
    <location>
        <begin position="21"/>
        <end position="165"/>
    </location>
</feature>
<dbReference type="EMBL" id="QQRQ01000004">
    <property type="protein sequence ID" value="RFT07130.1"/>
    <property type="molecule type" value="Genomic_DNA"/>
</dbReference>
<proteinExistence type="inferred from homology"/>
<dbReference type="Proteomes" id="UP000260649">
    <property type="component" value="Unassembled WGS sequence"/>
</dbReference>
<evidence type="ECO:0000313" key="3">
    <source>
        <dbReference type="EMBL" id="RFT07130.1"/>
    </source>
</evidence>
<dbReference type="GO" id="GO:0016646">
    <property type="term" value="F:oxidoreductase activity, acting on the CH-NH group of donors, NAD or NADP as acceptor"/>
    <property type="evidence" value="ECO:0007669"/>
    <property type="project" value="UniProtKB-ARBA"/>
</dbReference>